<evidence type="ECO:0008006" key="7">
    <source>
        <dbReference type="Google" id="ProtNLM"/>
    </source>
</evidence>
<feature type="compositionally biased region" description="Basic and acidic residues" evidence="1">
    <location>
        <begin position="112"/>
        <end position="128"/>
    </location>
</feature>
<organism evidence="3 6">
    <name type="scientific">Didymodactylos carnosus</name>
    <dbReference type="NCBI Taxonomy" id="1234261"/>
    <lineage>
        <taxon>Eukaryota</taxon>
        <taxon>Metazoa</taxon>
        <taxon>Spiralia</taxon>
        <taxon>Gnathifera</taxon>
        <taxon>Rotifera</taxon>
        <taxon>Eurotatoria</taxon>
        <taxon>Bdelloidea</taxon>
        <taxon>Philodinida</taxon>
        <taxon>Philodinidae</taxon>
        <taxon>Didymodactylos</taxon>
    </lineage>
</organism>
<keyword evidence="6" id="KW-1185">Reference proteome</keyword>
<feature type="compositionally biased region" description="Polar residues" evidence="1">
    <location>
        <begin position="78"/>
        <end position="97"/>
    </location>
</feature>
<gene>
    <name evidence="3" type="ORF">GPM918_LOCUS16973</name>
    <name evidence="2" type="ORF">OVA965_LOCUS11385</name>
    <name evidence="5" type="ORF">SRO942_LOCUS16972</name>
    <name evidence="4" type="ORF">TMI583_LOCUS11385</name>
</gene>
<dbReference type="InterPro" id="IPR013320">
    <property type="entry name" value="ConA-like_dom_sf"/>
</dbReference>
<accession>A0A814LGH4</accession>
<feature type="compositionally biased region" description="Basic and acidic residues" evidence="1">
    <location>
        <begin position="48"/>
        <end position="62"/>
    </location>
</feature>
<dbReference type="EMBL" id="CAJNOK010004386">
    <property type="protein sequence ID" value="CAF0936001.1"/>
    <property type="molecule type" value="Genomic_DNA"/>
</dbReference>
<evidence type="ECO:0000313" key="2">
    <source>
        <dbReference type="EMBL" id="CAF0936001.1"/>
    </source>
</evidence>
<dbReference type="Gene3D" id="2.60.120.200">
    <property type="match status" value="1"/>
</dbReference>
<dbReference type="Proteomes" id="UP000663829">
    <property type="component" value="Unassembled WGS sequence"/>
</dbReference>
<dbReference type="Proteomes" id="UP000682733">
    <property type="component" value="Unassembled WGS sequence"/>
</dbReference>
<dbReference type="Proteomes" id="UP000677228">
    <property type="component" value="Unassembled WGS sequence"/>
</dbReference>
<evidence type="ECO:0000313" key="5">
    <source>
        <dbReference type="EMBL" id="CAF3832734.1"/>
    </source>
</evidence>
<reference evidence="3" key="1">
    <citation type="submission" date="2021-02" db="EMBL/GenBank/DDBJ databases">
        <authorList>
            <person name="Nowell W R."/>
        </authorList>
    </citation>
    <scope>NUCLEOTIDE SEQUENCE</scope>
</reference>
<protein>
    <recommendedName>
        <fullName evidence="7">LamG-like jellyroll fold domain-containing protein</fullName>
    </recommendedName>
</protein>
<comment type="caution">
    <text evidence="3">The sequence shown here is derived from an EMBL/GenBank/DDBJ whole genome shotgun (WGS) entry which is preliminary data.</text>
</comment>
<dbReference type="SUPFAM" id="SSF49899">
    <property type="entry name" value="Concanavalin A-like lectins/glucanases"/>
    <property type="match status" value="1"/>
</dbReference>
<dbReference type="EMBL" id="CAJNOQ010004566">
    <property type="protein sequence ID" value="CAF1064915.1"/>
    <property type="molecule type" value="Genomic_DNA"/>
</dbReference>
<sequence length="469" mass="51374">MPIIINVGGRKSDSVLPSTSNQLKTENVNEIPIAHRKQSHRITRVSKLEDANETKNKNDDVLPKQPSHHITRVPKQLLTKSESSSEQQQPALNSIDTSIVHRKQSHRITRISKLEDANETKNKNDDVLPKQPSHHITRVPKQLLTKSYAPSAQLNDIVLQDVHDLHSDIGTSITLKQNVMDHQRPPRLQQVQLQVQVQVQQVQLQVQVQVQQTTSNNIHVKSVLPEIDEGKRDLNRSDFKTLCTDALDNSSLVAYFPFDSPSPLSYVGSTGLTTTDSGQTTVPGHVNDALSFTGSTSSYFQIGNLGVVGTVDQSFSISLWINPTVSTAATIVHVSLDSAGIGGWCLPFIGFTTSGQIAVQMWQGSYPPSVTGPTLLLNTWNHVVETFSVTNGLKLYINGSLYSTNSVSNFAASGSSMYLTVASSLSGYSPACSGLGVIPFTSYPGGVDELRIYSRELIAQDVCTLFYYY</sequence>
<feature type="compositionally biased region" description="Basic residues" evidence="1">
    <location>
        <begin position="100"/>
        <end position="110"/>
    </location>
</feature>
<dbReference type="EMBL" id="CAJOBA010004389">
    <property type="protein sequence ID" value="CAF3711680.1"/>
    <property type="molecule type" value="Genomic_DNA"/>
</dbReference>
<feature type="region of interest" description="Disordered" evidence="1">
    <location>
        <begin position="48"/>
        <end position="136"/>
    </location>
</feature>
<proteinExistence type="predicted"/>
<evidence type="ECO:0000313" key="3">
    <source>
        <dbReference type="EMBL" id="CAF1064915.1"/>
    </source>
</evidence>
<evidence type="ECO:0000256" key="1">
    <source>
        <dbReference type="SAM" id="MobiDB-lite"/>
    </source>
</evidence>
<feature type="region of interest" description="Disordered" evidence="1">
    <location>
        <begin position="1"/>
        <end position="22"/>
    </location>
</feature>
<evidence type="ECO:0000313" key="4">
    <source>
        <dbReference type="EMBL" id="CAF3711680.1"/>
    </source>
</evidence>
<evidence type="ECO:0000313" key="6">
    <source>
        <dbReference type="Proteomes" id="UP000663829"/>
    </source>
</evidence>
<dbReference type="Proteomes" id="UP000681722">
    <property type="component" value="Unassembled WGS sequence"/>
</dbReference>
<dbReference type="Pfam" id="PF13385">
    <property type="entry name" value="Laminin_G_3"/>
    <property type="match status" value="1"/>
</dbReference>
<dbReference type="EMBL" id="CAJOBC010004566">
    <property type="protein sequence ID" value="CAF3832734.1"/>
    <property type="molecule type" value="Genomic_DNA"/>
</dbReference>
<dbReference type="AlphaFoldDB" id="A0A814LGH4"/>
<name>A0A814LGH4_9BILA</name>